<evidence type="ECO:0008006" key="7">
    <source>
        <dbReference type="Google" id="ProtNLM"/>
    </source>
</evidence>
<dbReference type="PANTHER" id="PTHR32194:SF4">
    <property type="entry name" value="PROTEASOME SUBUNIT BETA TYPE-7"/>
    <property type="match status" value="1"/>
</dbReference>
<dbReference type="GO" id="GO:0004298">
    <property type="term" value="F:threonine-type endopeptidase activity"/>
    <property type="evidence" value="ECO:0007669"/>
    <property type="project" value="UniProtKB-KW"/>
</dbReference>
<feature type="region of interest" description="Disordered" evidence="5">
    <location>
        <begin position="237"/>
        <end position="257"/>
    </location>
</feature>
<dbReference type="Pfam" id="PF00227">
    <property type="entry name" value="Proteasome"/>
    <property type="match status" value="1"/>
</dbReference>
<evidence type="ECO:0000256" key="1">
    <source>
        <dbReference type="ARBA" id="ARBA00022670"/>
    </source>
</evidence>
<proteinExistence type="predicted"/>
<dbReference type="SUPFAM" id="SSF56235">
    <property type="entry name" value="N-terminal nucleophile aminohydrolases (Ntn hydrolases)"/>
    <property type="match status" value="1"/>
</dbReference>
<feature type="compositionally biased region" description="Low complexity" evidence="5">
    <location>
        <begin position="242"/>
        <end position="254"/>
    </location>
</feature>
<dbReference type="Gene3D" id="3.60.20.10">
    <property type="entry name" value="Glutamine Phosphoribosylpyrophosphate, subunit 1, domain 1"/>
    <property type="match status" value="1"/>
</dbReference>
<organism evidence="6">
    <name type="scientific">Entomoneis paludosa</name>
    <dbReference type="NCBI Taxonomy" id="265537"/>
    <lineage>
        <taxon>Eukaryota</taxon>
        <taxon>Sar</taxon>
        <taxon>Stramenopiles</taxon>
        <taxon>Ochrophyta</taxon>
        <taxon>Bacillariophyta</taxon>
        <taxon>Bacillariophyceae</taxon>
        <taxon>Bacillariophycidae</taxon>
        <taxon>Entomoneidaceae</taxon>
        <taxon>Entomoneis</taxon>
    </lineage>
</organism>
<evidence type="ECO:0000256" key="2">
    <source>
        <dbReference type="ARBA" id="ARBA00022698"/>
    </source>
</evidence>
<sequence length="299" mass="32500">MGMTVADTRAEKLHPLTENCWAAGAGTSADLQHMARSCHHTFRLLQLQQEYTIGNPHRRHLSPRGWRERTSGTTNKDIQQLLSTPQFPSMTSICHWLREELYNQGGACQANLIVGGICPKSKAPFLRAIHPHGSMDEVAFAALGSGGLAAMAVLESSLANAHWKRETQSQNSTASSDPTLPLQDAISILLRAVRAGIENDLGSGSQIDLVIMHKNGTTTYQRAAVPEAELPPIVSENDDASAESTTSSLTLPETNDGLGVNGFGNTPFVLRPSLFGQRSIPKRQEEVEREWNDLLGLNC</sequence>
<keyword evidence="3" id="KW-0378">Hydrolase</keyword>
<dbReference type="GO" id="GO:0005839">
    <property type="term" value="C:proteasome core complex"/>
    <property type="evidence" value="ECO:0007669"/>
    <property type="project" value="InterPro"/>
</dbReference>
<evidence type="ECO:0000256" key="4">
    <source>
        <dbReference type="ARBA" id="ARBA00023242"/>
    </source>
</evidence>
<dbReference type="InterPro" id="IPR001353">
    <property type="entry name" value="Proteasome_sua/b"/>
</dbReference>
<gene>
    <name evidence="6" type="ORF">APAL1065_LOCUS8528</name>
</gene>
<dbReference type="AlphaFoldDB" id="A0A7S2Y7Q8"/>
<dbReference type="InterPro" id="IPR029055">
    <property type="entry name" value="Ntn_hydrolases_N"/>
</dbReference>
<evidence type="ECO:0000256" key="5">
    <source>
        <dbReference type="SAM" id="MobiDB-lite"/>
    </source>
</evidence>
<dbReference type="InterPro" id="IPR023333">
    <property type="entry name" value="Proteasome_suB-type"/>
</dbReference>
<keyword evidence="4" id="KW-0539">Nucleus</keyword>
<dbReference type="EMBL" id="HBHT01012737">
    <property type="protein sequence ID" value="CAD9957990.1"/>
    <property type="molecule type" value="Transcribed_RNA"/>
</dbReference>
<keyword evidence="1" id="KW-0645">Protease</keyword>
<protein>
    <recommendedName>
        <fullName evidence="7">Proteasome endopeptidase complex</fullName>
    </recommendedName>
</protein>
<reference evidence="6" key="1">
    <citation type="submission" date="2021-01" db="EMBL/GenBank/DDBJ databases">
        <authorList>
            <person name="Corre E."/>
            <person name="Pelletier E."/>
            <person name="Niang G."/>
            <person name="Scheremetjew M."/>
            <person name="Finn R."/>
            <person name="Kale V."/>
            <person name="Holt S."/>
            <person name="Cochrane G."/>
            <person name="Meng A."/>
            <person name="Brown T."/>
            <person name="Cohen L."/>
        </authorList>
    </citation>
    <scope>NUCLEOTIDE SEQUENCE</scope>
    <source>
        <strain evidence="6">CCMP125</strain>
    </source>
</reference>
<name>A0A7S2Y7Q8_9STRA</name>
<dbReference type="GO" id="GO:0005737">
    <property type="term" value="C:cytoplasm"/>
    <property type="evidence" value="ECO:0007669"/>
    <property type="project" value="TreeGrafter"/>
</dbReference>
<accession>A0A7S2Y7Q8</accession>
<dbReference type="PANTHER" id="PTHR32194">
    <property type="entry name" value="METALLOPROTEASE TLDD"/>
    <property type="match status" value="1"/>
</dbReference>
<evidence type="ECO:0000256" key="3">
    <source>
        <dbReference type="ARBA" id="ARBA00022801"/>
    </source>
</evidence>
<evidence type="ECO:0000313" key="6">
    <source>
        <dbReference type="EMBL" id="CAD9957990.1"/>
    </source>
</evidence>
<dbReference type="GO" id="GO:0051603">
    <property type="term" value="P:proteolysis involved in protein catabolic process"/>
    <property type="evidence" value="ECO:0007669"/>
    <property type="project" value="InterPro"/>
</dbReference>
<keyword evidence="2" id="KW-0888">Threonine protease</keyword>